<comment type="caution">
    <text evidence="3">The sequence shown here is derived from an EMBL/GenBank/DDBJ whole genome shotgun (WGS) entry which is preliminary data.</text>
</comment>
<dbReference type="InterPro" id="IPR050807">
    <property type="entry name" value="TransReg_Diox_bact_type"/>
</dbReference>
<dbReference type="InterPro" id="IPR010982">
    <property type="entry name" value="Lambda_DNA-bd_dom_sf"/>
</dbReference>
<feature type="domain" description="HTH cro/C1-type" evidence="2">
    <location>
        <begin position="13"/>
        <end position="67"/>
    </location>
</feature>
<keyword evidence="1" id="KW-0238">DNA-binding</keyword>
<dbReference type="Pfam" id="PF01381">
    <property type="entry name" value="HTH_3"/>
    <property type="match status" value="1"/>
</dbReference>
<name>A0ABU8QHK5_9RHOB</name>
<dbReference type="PANTHER" id="PTHR46797">
    <property type="entry name" value="HTH-TYPE TRANSCRIPTIONAL REGULATOR"/>
    <property type="match status" value="1"/>
</dbReference>
<proteinExistence type="predicted"/>
<evidence type="ECO:0000313" key="3">
    <source>
        <dbReference type="EMBL" id="MEJ5218905.1"/>
    </source>
</evidence>
<accession>A0ABU8QHK5</accession>
<reference evidence="3 4" key="1">
    <citation type="submission" date="2024-03" db="EMBL/GenBank/DDBJ databases">
        <title>Cognatishimia coralii sp. nov., a marine bacterium isolated from coral surrounding seawater.</title>
        <authorList>
            <person name="Liu X."/>
            <person name="Liu S."/>
            <person name="Sun H."/>
            <person name="Zhang Y."/>
        </authorList>
    </citation>
    <scope>NUCLEOTIDE SEQUENCE [LARGE SCALE GENOMIC DNA]</scope>
    <source>
        <strain evidence="3 4">D5M38</strain>
    </source>
</reference>
<dbReference type="PROSITE" id="PS50943">
    <property type="entry name" value="HTH_CROC1"/>
    <property type="match status" value="1"/>
</dbReference>
<dbReference type="SMART" id="SM00530">
    <property type="entry name" value="HTH_XRE"/>
    <property type="match status" value="1"/>
</dbReference>
<protein>
    <submittedName>
        <fullName evidence="3">Helix-turn-helix transcriptional regulator</fullName>
    </submittedName>
</protein>
<sequence>MEHVLKTYLAGQLRSFRKDAKLTQEELAAQIGRTAEAISNIERANSSPTLDTLLALSETLERPLRDFFPAGDLDDTLSANRLRLEAQAASLIRGMDDEQLRISIRQIEALLGE</sequence>
<gene>
    <name evidence="3" type="ORF">WG622_11665</name>
</gene>
<dbReference type="InterPro" id="IPR001387">
    <property type="entry name" value="Cro/C1-type_HTH"/>
</dbReference>
<dbReference type="CDD" id="cd00093">
    <property type="entry name" value="HTH_XRE"/>
    <property type="match status" value="1"/>
</dbReference>
<dbReference type="SUPFAM" id="SSF47413">
    <property type="entry name" value="lambda repressor-like DNA-binding domains"/>
    <property type="match status" value="1"/>
</dbReference>
<dbReference type="RefSeq" id="WP_339403746.1">
    <property type="nucleotide sequence ID" value="NZ_JBBGAZ010000006.1"/>
</dbReference>
<dbReference type="PANTHER" id="PTHR46797:SF1">
    <property type="entry name" value="METHYLPHOSPHONATE SYNTHASE"/>
    <property type="match status" value="1"/>
</dbReference>
<dbReference type="EMBL" id="JBBGAZ010000006">
    <property type="protein sequence ID" value="MEJ5218905.1"/>
    <property type="molecule type" value="Genomic_DNA"/>
</dbReference>
<evidence type="ECO:0000256" key="1">
    <source>
        <dbReference type="ARBA" id="ARBA00023125"/>
    </source>
</evidence>
<organism evidence="3 4">
    <name type="scientific">Cognatishimia coralii</name>
    <dbReference type="NCBI Taxonomy" id="3083254"/>
    <lineage>
        <taxon>Bacteria</taxon>
        <taxon>Pseudomonadati</taxon>
        <taxon>Pseudomonadota</taxon>
        <taxon>Alphaproteobacteria</taxon>
        <taxon>Rhodobacterales</taxon>
        <taxon>Paracoccaceae</taxon>
        <taxon>Cognatishimia</taxon>
    </lineage>
</organism>
<evidence type="ECO:0000259" key="2">
    <source>
        <dbReference type="PROSITE" id="PS50943"/>
    </source>
</evidence>
<evidence type="ECO:0000313" key="4">
    <source>
        <dbReference type="Proteomes" id="UP001368270"/>
    </source>
</evidence>
<keyword evidence="4" id="KW-1185">Reference proteome</keyword>
<dbReference type="Proteomes" id="UP001368270">
    <property type="component" value="Unassembled WGS sequence"/>
</dbReference>
<dbReference type="Gene3D" id="1.10.260.40">
    <property type="entry name" value="lambda repressor-like DNA-binding domains"/>
    <property type="match status" value="1"/>
</dbReference>